<evidence type="ECO:0000256" key="1">
    <source>
        <dbReference type="SAM" id="MobiDB-lite"/>
    </source>
</evidence>
<keyword evidence="3" id="KW-1185">Reference proteome</keyword>
<feature type="region of interest" description="Disordered" evidence="1">
    <location>
        <begin position="1"/>
        <end position="24"/>
    </location>
</feature>
<dbReference type="EMBL" id="JACCJC010000021">
    <property type="protein sequence ID" value="KAF6236209.1"/>
    <property type="molecule type" value="Genomic_DNA"/>
</dbReference>
<dbReference type="GeneID" id="59287500"/>
<proteinExistence type="predicted"/>
<comment type="caution">
    <text evidence="2">The sequence shown here is derived from an EMBL/GenBank/DDBJ whole genome shotgun (WGS) entry which is preliminary data.</text>
</comment>
<dbReference type="RefSeq" id="XP_037165561.1">
    <property type="nucleotide sequence ID" value="XM_037307752.1"/>
</dbReference>
<gene>
    <name evidence="2" type="ORF">HO173_005839</name>
</gene>
<reference evidence="2 3" key="1">
    <citation type="journal article" date="2020" name="Genomics">
        <title>Complete, high-quality genomes from long-read metagenomic sequencing of two wolf lichen thalli reveals enigmatic genome architecture.</title>
        <authorList>
            <person name="McKenzie S.K."/>
            <person name="Walston R.F."/>
            <person name="Allen J.L."/>
        </authorList>
    </citation>
    <scope>NUCLEOTIDE SEQUENCE [LARGE SCALE GENOMIC DNA]</scope>
    <source>
        <strain evidence="2">WasteWater2</strain>
    </source>
</reference>
<evidence type="ECO:0000313" key="2">
    <source>
        <dbReference type="EMBL" id="KAF6236209.1"/>
    </source>
</evidence>
<organism evidence="2 3">
    <name type="scientific">Letharia columbiana</name>
    <dbReference type="NCBI Taxonomy" id="112416"/>
    <lineage>
        <taxon>Eukaryota</taxon>
        <taxon>Fungi</taxon>
        <taxon>Dikarya</taxon>
        <taxon>Ascomycota</taxon>
        <taxon>Pezizomycotina</taxon>
        <taxon>Lecanoromycetes</taxon>
        <taxon>OSLEUM clade</taxon>
        <taxon>Lecanoromycetidae</taxon>
        <taxon>Lecanorales</taxon>
        <taxon>Lecanorineae</taxon>
        <taxon>Parmeliaceae</taxon>
        <taxon>Letharia</taxon>
    </lineage>
</organism>
<sequence length="83" mass="9423">MTRPSFNEIPKVHPYPTSRIPPAVKDPQMRIRAKKLVGDVVRAEDSETPLRKASKPKSGIDIMRVHAGRGPQQIRETRIRGDR</sequence>
<name>A0A8H6L5C2_9LECA</name>
<accession>A0A8H6L5C2</accession>
<evidence type="ECO:0000313" key="3">
    <source>
        <dbReference type="Proteomes" id="UP000578531"/>
    </source>
</evidence>
<dbReference type="AlphaFoldDB" id="A0A8H6L5C2"/>
<protein>
    <submittedName>
        <fullName evidence="2">Uncharacterized protein</fullName>
    </submittedName>
</protein>
<dbReference type="Proteomes" id="UP000578531">
    <property type="component" value="Unassembled WGS sequence"/>
</dbReference>